<organism evidence="5 6">
    <name type="scientific">Pseudobacter ginsenosidimutans</name>
    <dbReference type="NCBI Taxonomy" id="661488"/>
    <lineage>
        <taxon>Bacteria</taxon>
        <taxon>Pseudomonadati</taxon>
        <taxon>Bacteroidota</taxon>
        <taxon>Chitinophagia</taxon>
        <taxon>Chitinophagales</taxon>
        <taxon>Chitinophagaceae</taxon>
        <taxon>Pseudobacter</taxon>
    </lineage>
</organism>
<comment type="caution">
    <text evidence="5">The sequence shown here is derived from an EMBL/GenBank/DDBJ whole genome shotgun (WGS) entry which is preliminary data.</text>
</comment>
<dbReference type="RefSeq" id="WP_130540514.1">
    <property type="nucleotide sequence ID" value="NZ_CP042431.1"/>
</dbReference>
<dbReference type="Gene3D" id="3.55.50.30">
    <property type="match status" value="1"/>
</dbReference>
<dbReference type="EMBL" id="SGXA01000001">
    <property type="protein sequence ID" value="RZS76200.1"/>
    <property type="molecule type" value="Genomic_DNA"/>
</dbReference>
<protein>
    <submittedName>
        <fullName evidence="5">FecR family protein</fullName>
    </submittedName>
</protein>
<evidence type="ECO:0000313" key="6">
    <source>
        <dbReference type="Proteomes" id="UP000293874"/>
    </source>
</evidence>
<dbReference type="PANTHER" id="PTHR30273">
    <property type="entry name" value="PERIPLASMIC SIGNAL SENSOR AND SIGMA FACTOR ACTIVATOR FECR-RELATED"/>
    <property type="match status" value="1"/>
</dbReference>
<dbReference type="PANTHER" id="PTHR30273:SF2">
    <property type="entry name" value="PROTEIN FECR"/>
    <property type="match status" value="1"/>
</dbReference>
<feature type="compositionally biased region" description="Polar residues" evidence="1">
    <location>
        <begin position="120"/>
        <end position="138"/>
    </location>
</feature>
<keyword evidence="2" id="KW-0472">Membrane</keyword>
<dbReference type="Gene3D" id="2.60.120.1440">
    <property type="match status" value="1"/>
</dbReference>
<proteinExistence type="predicted"/>
<feature type="domain" description="FecR protein" evidence="3">
    <location>
        <begin position="132"/>
        <end position="220"/>
    </location>
</feature>
<dbReference type="InterPro" id="IPR012373">
    <property type="entry name" value="Ferrdict_sens_TM"/>
</dbReference>
<reference evidence="5 6" key="1">
    <citation type="submission" date="2019-02" db="EMBL/GenBank/DDBJ databases">
        <title>Genomic Encyclopedia of Type Strains, Phase IV (KMG-IV): sequencing the most valuable type-strain genomes for metagenomic binning, comparative biology and taxonomic classification.</title>
        <authorList>
            <person name="Goeker M."/>
        </authorList>
    </citation>
    <scope>NUCLEOTIDE SEQUENCE [LARGE SCALE GENOMIC DNA]</scope>
    <source>
        <strain evidence="5 6">DSM 18116</strain>
    </source>
</reference>
<sequence>MPIDKTIIEKFLNNRCDAEEAKQVHQYLTEHPEILNDWFYPDWMQATKEGPLNNYFAEDMYRNIENNIPKKPVVIKLMPWAASAAAVIIAALSIWLYLPEKKNTNISSQVAKVEKTTYRNTPQEPWQQHQNNSGNKQKLQLPDGSTVLLAPSASLKFKPAFDSTKRNLFLEGEALFEVAKDKSRPFTVYTGNLSTTALGTSFRITTKAATVRVQLLTGKVVVRATKKSLPGWKNDVYLLPGQQINYDAGSSLVNVSGKEETRKTETRIITPIPESTEKMVFDNTPLEELLTRLSKTHHTSITYKAGDLSGLGFTGTIFYKDSLPVILQAIAQMNDLLLTTVPGGYSIEKAPNQ</sequence>
<evidence type="ECO:0000313" key="5">
    <source>
        <dbReference type="EMBL" id="RZS76200.1"/>
    </source>
</evidence>
<accession>A0A4Q7N5C9</accession>
<evidence type="ECO:0000259" key="3">
    <source>
        <dbReference type="Pfam" id="PF04773"/>
    </source>
</evidence>
<dbReference type="Proteomes" id="UP000293874">
    <property type="component" value="Unassembled WGS sequence"/>
</dbReference>
<evidence type="ECO:0000256" key="1">
    <source>
        <dbReference type="SAM" id="MobiDB-lite"/>
    </source>
</evidence>
<evidence type="ECO:0000259" key="4">
    <source>
        <dbReference type="Pfam" id="PF16344"/>
    </source>
</evidence>
<feature type="transmembrane region" description="Helical" evidence="2">
    <location>
        <begin position="77"/>
        <end position="98"/>
    </location>
</feature>
<dbReference type="AlphaFoldDB" id="A0A4Q7N5C9"/>
<keyword evidence="2" id="KW-0812">Transmembrane</keyword>
<dbReference type="PIRSF" id="PIRSF018266">
    <property type="entry name" value="FecR"/>
    <property type="match status" value="1"/>
</dbReference>
<gene>
    <name evidence="5" type="ORF">EV199_2079</name>
</gene>
<keyword evidence="2" id="KW-1133">Transmembrane helix</keyword>
<dbReference type="Pfam" id="PF16344">
    <property type="entry name" value="FecR_C"/>
    <property type="match status" value="1"/>
</dbReference>
<dbReference type="GO" id="GO:0016989">
    <property type="term" value="F:sigma factor antagonist activity"/>
    <property type="evidence" value="ECO:0007669"/>
    <property type="project" value="TreeGrafter"/>
</dbReference>
<name>A0A4Q7N5C9_9BACT</name>
<dbReference type="Pfam" id="PF04773">
    <property type="entry name" value="FecR"/>
    <property type="match status" value="1"/>
</dbReference>
<feature type="domain" description="Protein FecR C-terminal" evidence="4">
    <location>
        <begin position="278"/>
        <end position="335"/>
    </location>
</feature>
<dbReference type="InterPro" id="IPR006860">
    <property type="entry name" value="FecR"/>
</dbReference>
<evidence type="ECO:0000256" key="2">
    <source>
        <dbReference type="SAM" id="Phobius"/>
    </source>
</evidence>
<dbReference type="InterPro" id="IPR032508">
    <property type="entry name" value="FecR_C"/>
</dbReference>
<dbReference type="OrthoDB" id="934696at2"/>
<keyword evidence="6" id="KW-1185">Reference proteome</keyword>
<feature type="region of interest" description="Disordered" evidence="1">
    <location>
        <begin position="120"/>
        <end position="140"/>
    </location>
</feature>